<dbReference type="InterPro" id="IPR019065">
    <property type="entry name" value="RE_NgoFVII_N"/>
</dbReference>
<organism evidence="2 3">
    <name type="scientific">Aliarcobacter butzleri L348</name>
    <dbReference type="NCBI Taxonomy" id="1447256"/>
    <lineage>
        <taxon>Bacteria</taxon>
        <taxon>Pseudomonadati</taxon>
        <taxon>Campylobacterota</taxon>
        <taxon>Epsilonproteobacteria</taxon>
        <taxon>Campylobacterales</taxon>
        <taxon>Arcobacteraceae</taxon>
        <taxon>Aliarcobacter</taxon>
    </lineage>
</organism>
<dbReference type="EMBL" id="JAIQ01000096">
    <property type="protein sequence ID" value="KLD99455.1"/>
    <property type="molecule type" value="Genomic_DNA"/>
</dbReference>
<evidence type="ECO:0000313" key="2">
    <source>
        <dbReference type="EMBL" id="KLD99455.1"/>
    </source>
</evidence>
<comment type="caution">
    <text evidence="2">The sequence shown here is derived from an EMBL/GenBank/DDBJ whole genome shotgun (WGS) entry which is preliminary data.</text>
</comment>
<reference evidence="2 3" key="1">
    <citation type="submission" date="2014-01" db="EMBL/GenBank/DDBJ databases">
        <title>Development of a Comparative Genomic Fingerprinting Assay for High Resolution Genotyping of Arcobacter butzleri.</title>
        <authorList>
            <person name="Webb A.L."/>
            <person name="Inglis G.D."/>
            <person name="Kruczkiewicz P."/>
            <person name="Selinger L.B."/>
            <person name="Taboada E.N."/>
        </authorList>
    </citation>
    <scope>NUCLEOTIDE SEQUENCE [LARGE SCALE GENOMIC DNA]</scope>
    <source>
        <strain evidence="2 3">L348</strain>
    </source>
</reference>
<dbReference type="PATRIC" id="fig|1447256.3.peg.1289"/>
<dbReference type="SUPFAM" id="SSF56024">
    <property type="entry name" value="Phospholipase D/nuclease"/>
    <property type="match status" value="1"/>
</dbReference>
<proteinExistence type="predicted"/>
<protein>
    <recommendedName>
        <fullName evidence="1">Restriction endonuclease type II NgoFVII N-terminal domain-containing protein</fullName>
    </recommendedName>
</protein>
<accession>A0A0G9JYZ8</accession>
<gene>
    <name evidence="2" type="ORF">AA20_06610</name>
</gene>
<dbReference type="Proteomes" id="UP000035514">
    <property type="component" value="Unassembled WGS sequence"/>
</dbReference>
<dbReference type="Pfam" id="PF09565">
    <property type="entry name" value="RE_NgoFVII"/>
    <property type="match status" value="1"/>
</dbReference>
<evidence type="ECO:0000259" key="1">
    <source>
        <dbReference type="Pfam" id="PF09565"/>
    </source>
</evidence>
<name>A0A0G9JYZ8_9BACT</name>
<feature type="domain" description="Restriction endonuclease type II NgoFVII N-terminal" evidence="1">
    <location>
        <begin position="14"/>
        <end position="137"/>
    </location>
</feature>
<evidence type="ECO:0000313" key="3">
    <source>
        <dbReference type="Proteomes" id="UP000035514"/>
    </source>
</evidence>
<dbReference type="RefSeq" id="WP_046996742.1">
    <property type="nucleotide sequence ID" value="NZ_JAIQ01000096.1"/>
</dbReference>
<dbReference type="Gene3D" id="3.30.870.10">
    <property type="entry name" value="Endonuclease Chain A"/>
    <property type="match status" value="1"/>
</dbReference>
<sequence>MKILSNPSDIEKNICDCIEKYENISISVAWASSNSEAYKLLIQDKNIKKIKFSTVGLHFYQTHPDFINNFLDDDRVKFCKQSEGIFHPKIYLFWNNQNDWVSIIGSANFTLSALTKNTEIMIMFSQLDVNDFQEVKNIIIDNYEKAEIFKKEDFQGYQNIWNQKNKQKQNLDDFKFSQKPLYKSSILSLNWEEYYSLLLKKGNSLDERLKLLKRAQEYFNQNTFLNMTEEQRKNIVGANLSKDGINDWRLFGRMPIPRFIARLNSKDSQLEYISNSIDMIPNLGKITKTDYENFLYYFKASDNNFIDSVEVYKKECWGYGISPISRLLSMKRPDEFFCLTNANQSKLLEHFGINKQINTKDYERYWNEIIEAVRESPWYNSDKPTNPKELSFWNARVAMMDSLFYNN</sequence>
<dbReference type="CDD" id="cd09117">
    <property type="entry name" value="PLDc_Bfil_DEXD_like"/>
    <property type="match status" value="1"/>
</dbReference>
<dbReference type="AlphaFoldDB" id="A0A0G9JYZ8"/>